<dbReference type="Proteomes" id="UP001501706">
    <property type="component" value="Unassembled WGS sequence"/>
</dbReference>
<evidence type="ECO:0000313" key="4">
    <source>
        <dbReference type="EMBL" id="GAA0514644.1"/>
    </source>
</evidence>
<dbReference type="PANTHER" id="PTHR12128:SF66">
    <property type="entry name" value="4-HYDROXY-2-OXOGLUTARATE ALDOLASE, MITOCHONDRIAL"/>
    <property type="match status" value="1"/>
</dbReference>
<comment type="similarity">
    <text evidence="1 3">Belongs to the DapA family.</text>
</comment>
<proteinExistence type="inferred from homology"/>
<dbReference type="Pfam" id="PF00701">
    <property type="entry name" value="DHDPS"/>
    <property type="match status" value="1"/>
</dbReference>
<comment type="caution">
    <text evidence="4">The sequence shown here is derived from an EMBL/GenBank/DDBJ whole genome shotgun (WGS) entry which is preliminary data.</text>
</comment>
<dbReference type="PANTHER" id="PTHR12128">
    <property type="entry name" value="DIHYDRODIPICOLINATE SYNTHASE"/>
    <property type="match status" value="1"/>
</dbReference>
<dbReference type="PIRSF" id="PIRSF001365">
    <property type="entry name" value="DHDPS"/>
    <property type="match status" value="1"/>
</dbReference>
<accession>A0ABP3M795</accession>
<keyword evidence="5" id="KW-1185">Reference proteome</keyword>
<dbReference type="Gene3D" id="3.20.20.70">
    <property type="entry name" value="Aldolase class I"/>
    <property type="match status" value="1"/>
</dbReference>
<dbReference type="SUPFAM" id="SSF51569">
    <property type="entry name" value="Aldolase"/>
    <property type="match status" value="1"/>
</dbReference>
<gene>
    <name evidence="4" type="ORF">GCM10009097_35100</name>
</gene>
<keyword evidence="2 3" id="KW-0456">Lyase</keyword>
<sequence length="322" mass="34568">MYAIIPTPAKPGADRLDAVDTVDLAETERLVDALIRDGATGLIAAGTTGECATLSESDYEAFVACFLETVNRRVPTFVGATALGGHQAARRLGRLRDMGADGALLGLPMWQPVTVGMAVDFYAAVSAAFPDLAVMVYANARAFRFSFPEAFWRAVATAAPTVTCAKYSRVDGLEALIAATGGRINFVPNDMVVHRFHERAPSTTTACWATAAAMDPAPSIALMRALARGDKEPARLLVEAIGWANAPIEPLVANPELFAQYNIQMEKTRINAAGYSRCGPVRPPYQDFPEELAAAARECGRRWAAICRAGEQGFRDRPWTAS</sequence>
<dbReference type="InterPro" id="IPR002220">
    <property type="entry name" value="DapA-like"/>
</dbReference>
<dbReference type="InterPro" id="IPR013785">
    <property type="entry name" value="Aldolase_TIM"/>
</dbReference>
<evidence type="ECO:0000256" key="3">
    <source>
        <dbReference type="PIRNR" id="PIRNR001365"/>
    </source>
</evidence>
<dbReference type="SMART" id="SM01130">
    <property type="entry name" value="DHDPS"/>
    <property type="match status" value="1"/>
</dbReference>
<evidence type="ECO:0000313" key="5">
    <source>
        <dbReference type="Proteomes" id="UP001501706"/>
    </source>
</evidence>
<evidence type="ECO:0000256" key="1">
    <source>
        <dbReference type="ARBA" id="ARBA00007592"/>
    </source>
</evidence>
<evidence type="ECO:0008006" key="6">
    <source>
        <dbReference type="Google" id="ProtNLM"/>
    </source>
</evidence>
<protein>
    <recommendedName>
        <fullName evidence="6">Dihydrodipicolinate synthase/N-acetylneuraminate lyase</fullName>
    </recommendedName>
</protein>
<evidence type="ECO:0000256" key="2">
    <source>
        <dbReference type="ARBA" id="ARBA00023239"/>
    </source>
</evidence>
<organism evidence="4 5">
    <name type="scientific">Pigmentiphaga daeguensis</name>
    <dbReference type="NCBI Taxonomy" id="414049"/>
    <lineage>
        <taxon>Bacteria</taxon>
        <taxon>Pseudomonadati</taxon>
        <taxon>Pseudomonadota</taxon>
        <taxon>Betaproteobacteria</taxon>
        <taxon>Burkholderiales</taxon>
        <taxon>Alcaligenaceae</taxon>
        <taxon>Pigmentiphaga</taxon>
    </lineage>
</organism>
<dbReference type="EMBL" id="BAAAEN010000014">
    <property type="protein sequence ID" value="GAA0514644.1"/>
    <property type="molecule type" value="Genomic_DNA"/>
</dbReference>
<name>A0ABP3M795_9BURK</name>
<reference evidence="5" key="1">
    <citation type="journal article" date="2019" name="Int. J. Syst. Evol. Microbiol.">
        <title>The Global Catalogue of Microorganisms (GCM) 10K type strain sequencing project: providing services to taxonomists for standard genome sequencing and annotation.</title>
        <authorList>
            <consortium name="The Broad Institute Genomics Platform"/>
            <consortium name="The Broad Institute Genome Sequencing Center for Infectious Disease"/>
            <person name="Wu L."/>
            <person name="Ma J."/>
        </authorList>
    </citation>
    <scope>NUCLEOTIDE SEQUENCE [LARGE SCALE GENOMIC DNA]</scope>
    <source>
        <strain evidence="5">JCM 14330</strain>
    </source>
</reference>